<protein>
    <recommendedName>
        <fullName evidence="3">Phasin domain-containing protein</fullName>
    </recommendedName>
</protein>
<keyword evidence="2" id="KW-1185">Reference proteome</keyword>
<dbReference type="EMBL" id="CP005587">
    <property type="protein sequence ID" value="AGK59291.1"/>
    <property type="molecule type" value="Genomic_DNA"/>
</dbReference>
<gene>
    <name evidence="1" type="ORF">HYPDE_38098</name>
</gene>
<name>N0BFP8_9HYPH</name>
<dbReference type="RefSeq" id="WP_015599306.1">
    <property type="nucleotide sequence ID" value="NC_021172.1"/>
</dbReference>
<dbReference type="KEGG" id="hdt:HYPDE_38098"/>
<evidence type="ECO:0000313" key="1">
    <source>
        <dbReference type="EMBL" id="AGK59291.1"/>
    </source>
</evidence>
<proteinExistence type="predicted"/>
<evidence type="ECO:0000313" key="2">
    <source>
        <dbReference type="Proteomes" id="UP000005952"/>
    </source>
</evidence>
<reference evidence="1 2" key="1">
    <citation type="journal article" date="2013" name="Genome Announc.">
        <title>Genome sequences for three denitrifying bacterial strains isolated from a uranium- and nitrate-contaminated subsurface environment.</title>
        <authorList>
            <person name="Venkatramanan R."/>
            <person name="Prakash O."/>
            <person name="Woyke T."/>
            <person name="Chain P."/>
            <person name="Goodwin L.A."/>
            <person name="Watson D."/>
            <person name="Brooks S."/>
            <person name="Kostka J.E."/>
            <person name="Green S.J."/>
        </authorList>
    </citation>
    <scope>NUCLEOTIDE SEQUENCE [LARGE SCALE GENOMIC DNA]</scope>
    <source>
        <strain evidence="1 2">1NES1</strain>
    </source>
</reference>
<evidence type="ECO:0008006" key="3">
    <source>
        <dbReference type="Google" id="ProtNLM"/>
    </source>
</evidence>
<accession>N0BFP8</accession>
<dbReference type="OrthoDB" id="7932160at2"/>
<dbReference type="HOGENOM" id="CLU_1842409_0_0_5"/>
<dbReference type="Proteomes" id="UP000005952">
    <property type="component" value="Chromosome"/>
</dbReference>
<organism evidence="1 2">
    <name type="scientific">Hyphomicrobium denitrificans 1NES1</name>
    <dbReference type="NCBI Taxonomy" id="670307"/>
    <lineage>
        <taxon>Bacteria</taxon>
        <taxon>Pseudomonadati</taxon>
        <taxon>Pseudomonadota</taxon>
        <taxon>Alphaproteobacteria</taxon>
        <taxon>Hyphomicrobiales</taxon>
        <taxon>Hyphomicrobiaceae</taxon>
        <taxon>Hyphomicrobium</taxon>
    </lineage>
</organism>
<dbReference type="AlphaFoldDB" id="N0BFP8"/>
<sequence length="141" mass="15438">MTGCTEQAPRSTSPYYSFYQILFDTIDTTSFFWQPCLKAIGGSQLELAGLQARQAQAVLRWTHQILRPSSPMDVASANAELWQTMIGNCADVAPRMAAAASTATQSIAPIVLPMPARRARDTLILLDRGEADTEGYERKVA</sequence>